<comment type="caution">
    <text evidence="2">The sequence shown here is derived from an EMBL/GenBank/DDBJ whole genome shotgun (WGS) entry which is preliminary data.</text>
</comment>
<dbReference type="RefSeq" id="WP_068747678.1">
    <property type="nucleotide sequence ID" value="NZ_LOHZ01000022.1"/>
</dbReference>
<dbReference type="InterPro" id="IPR012437">
    <property type="entry name" value="DUF1638"/>
</dbReference>
<protein>
    <recommendedName>
        <fullName evidence="1">DUF1638 domain-containing protein</fullName>
    </recommendedName>
</protein>
<accession>A0A162MSC3</accession>
<evidence type="ECO:0000313" key="2">
    <source>
        <dbReference type="EMBL" id="KYO67217.1"/>
    </source>
</evidence>
<feature type="domain" description="DUF1638" evidence="1">
    <location>
        <begin position="31"/>
        <end position="193"/>
    </location>
</feature>
<dbReference type="EMBL" id="LOHZ01000022">
    <property type="protein sequence ID" value="KYO67217.1"/>
    <property type="molecule type" value="Genomic_DNA"/>
</dbReference>
<gene>
    <name evidence="2" type="ORF">ATZ99_05030</name>
</gene>
<evidence type="ECO:0000313" key="3">
    <source>
        <dbReference type="Proteomes" id="UP000075737"/>
    </source>
</evidence>
<proteinExistence type="predicted"/>
<dbReference type="AlphaFoldDB" id="A0A162MSC3"/>
<reference evidence="2 3" key="1">
    <citation type="submission" date="2015-12" db="EMBL/GenBank/DDBJ databases">
        <title>Draft genome of Thermovenabulum gondwanense isolated from a red thermophilic microbial mat colonisisng an outflow channel of a bore well.</title>
        <authorList>
            <person name="Patel B.K."/>
        </authorList>
    </citation>
    <scope>NUCLEOTIDE SEQUENCE [LARGE SCALE GENOMIC DNA]</scope>
    <source>
        <strain evidence="2 3">R270</strain>
    </source>
</reference>
<dbReference type="STRING" id="520767.ATZ99_05030"/>
<keyword evidence="3" id="KW-1185">Reference proteome</keyword>
<dbReference type="OrthoDB" id="9787351at2"/>
<evidence type="ECO:0000259" key="1">
    <source>
        <dbReference type="Pfam" id="PF07796"/>
    </source>
</evidence>
<dbReference type="PATRIC" id="fig|520767.4.peg.516"/>
<organism evidence="2 3">
    <name type="scientific">Thermovenabulum gondwanense</name>
    <dbReference type="NCBI Taxonomy" id="520767"/>
    <lineage>
        <taxon>Bacteria</taxon>
        <taxon>Bacillati</taxon>
        <taxon>Bacillota</taxon>
        <taxon>Clostridia</taxon>
        <taxon>Thermosediminibacterales</taxon>
        <taxon>Thermosediminibacteraceae</taxon>
        <taxon>Thermovenabulum</taxon>
    </lineage>
</organism>
<sequence length="230" mass="26267">MLNNVVIACHTLSDELNLAYALTNCTYPVIWIDSEYHSDPNKLRKKLQETVDSVKDADNLLFAYGCCGNGLVGIHASTANLIIPKTEDCISMVMSKPGEKYERVKETYFLTKGWIESSKSISKEFENALKKYGLKKTKMIFEIMLKNYKYLMLIDTGAYNVAEYIPKAEEIARMTSLKLLLEKGDIWFLIKLLKGPYDEDFCVVKKGEKVTVEHFGFTDKDSFHQDSIIL</sequence>
<dbReference type="Pfam" id="PF07796">
    <property type="entry name" value="DUF1638"/>
    <property type="match status" value="1"/>
</dbReference>
<dbReference type="Proteomes" id="UP000075737">
    <property type="component" value="Unassembled WGS sequence"/>
</dbReference>
<name>A0A162MSC3_9FIRM</name>